<keyword evidence="5 7" id="KW-1133">Transmembrane helix</keyword>
<dbReference type="EMBL" id="CP062222">
    <property type="protein sequence ID" value="QTC89659.1"/>
    <property type="molecule type" value="Genomic_DNA"/>
</dbReference>
<name>A0A975BZW6_9CAUL</name>
<comment type="similarity">
    <text evidence="7">Belongs to the binding-protein-dependent transport system permease family.</text>
</comment>
<feature type="domain" description="ABC transmembrane type-1" evidence="8">
    <location>
        <begin position="104"/>
        <end position="293"/>
    </location>
</feature>
<dbReference type="KEGG" id="bgoe:IFJ75_10035"/>
<dbReference type="InterPro" id="IPR035906">
    <property type="entry name" value="MetI-like_sf"/>
</dbReference>
<feature type="transmembrane region" description="Helical" evidence="7">
    <location>
        <begin position="175"/>
        <end position="193"/>
    </location>
</feature>
<dbReference type="GO" id="GO:0055085">
    <property type="term" value="P:transmembrane transport"/>
    <property type="evidence" value="ECO:0007669"/>
    <property type="project" value="InterPro"/>
</dbReference>
<evidence type="ECO:0000256" key="1">
    <source>
        <dbReference type="ARBA" id="ARBA00004651"/>
    </source>
</evidence>
<dbReference type="PANTHER" id="PTHR43744">
    <property type="entry name" value="ABC TRANSPORTER PERMEASE PROTEIN MG189-RELATED-RELATED"/>
    <property type="match status" value="1"/>
</dbReference>
<evidence type="ECO:0000256" key="5">
    <source>
        <dbReference type="ARBA" id="ARBA00022989"/>
    </source>
</evidence>
<dbReference type="Gene3D" id="1.10.3720.10">
    <property type="entry name" value="MetI-like"/>
    <property type="match status" value="1"/>
</dbReference>
<protein>
    <submittedName>
        <fullName evidence="9">Carbohydrate ABC transporter permease</fullName>
    </submittedName>
</protein>
<dbReference type="Proteomes" id="UP000663918">
    <property type="component" value="Chromosome"/>
</dbReference>
<dbReference type="InterPro" id="IPR000515">
    <property type="entry name" value="MetI-like"/>
</dbReference>
<feature type="transmembrane region" description="Helical" evidence="7">
    <location>
        <begin position="141"/>
        <end position="163"/>
    </location>
</feature>
<comment type="subcellular location">
    <subcellularLocation>
        <location evidence="1 7">Cell membrane</location>
        <topology evidence="1 7">Multi-pass membrane protein</topology>
    </subcellularLocation>
</comment>
<keyword evidence="10" id="KW-1185">Reference proteome</keyword>
<evidence type="ECO:0000256" key="4">
    <source>
        <dbReference type="ARBA" id="ARBA00022692"/>
    </source>
</evidence>
<feature type="transmembrane region" description="Helical" evidence="7">
    <location>
        <begin position="43"/>
        <end position="64"/>
    </location>
</feature>
<organism evidence="9 10">
    <name type="scientific">Brevundimonas goettingensis</name>
    <dbReference type="NCBI Taxonomy" id="2774190"/>
    <lineage>
        <taxon>Bacteria</taxon>
        <taxon>Pseudomonadati</taxon>
        <taxon>Pseudomonadota</taxon>
        <taxon>Alphaproteobacteria</taxon>
        <taxon>Caulobacterales</taxon>
        <taxon>Caulobacteraceae</taxon>
        <taxon>Brevundimonas</taxon>
    </lineage>
</organism>
<feature type="transmembrane region" description="Helical" evidence="7">
    <location>
        <begin position="103"/>
        <end position="129"/>
    </location>
</feature>
<evidence type="ECO:0000256" key="3">
    <source>
        <dbReference type="ARBA" id="ARBA00022475"/>
    </source>
</evidence>
<dbReference type="AlphaFoldDB" id="A0A975BZW6"/>
<evidence type="ECO:0000256" key="7">
    <source>
        <dbReference type="RuleBase" id="RU363032"/>
    </source>
</evidence>
<keyword evidence="3" id="KW-1003">Cell membrane</keyword>
<evidence type="ECO:0000313" key="9">
    <source>
        <dbReference type="EMBL" id="QTC89659.1"/>
    </source>
</evidence>
<evidence type="ECO:0000313" key="10">
    <source>
        <dbReference type="Proteomes" id="UP000663918"/>
    </source>
</evidence>
<reference evidence="9" key="1">
    <citation type="submission" date="2020-09" db="EMBL/GenBank/DDBJ databases">
        <title>Brevundimonas sp. LVF2 isolated from a puddle in Goettingen, Germany.</title>
        <authorList>
            <person name="Friedrich I."/>
            <person name="Klassen A."/>
            <person name="Hannes N."/>
            <person name="Schneider D."/>
            <person name="Hertel R."/>
            <person name="Daniel R."/>
        </authorList>
    </citation>
    <scope>NUCLEOTIDE SEQUENCE</scope>
    <source>
        <strain evidence="9">LVF2</strain>
    </source>
</reference>
<dbReference type="Pfam" id="PF00528">
    <property type="entry name" value="BPD_transp_1"/>
    <property type="match status" value="1"/>
</dbReference>
<dbReference type="CDD" id="cd06261">
    <property type="entry name" value="TM_PBP2"/>
    <property type="match status" value="1"/>
</dbReference>
<proteinExistence type="inferred from homology"/>
<gene>
    <name evidence="9" type="ORF">IFJ75_10035</name>
</gene>
<feature type="transmembrane region" description="Helical" evidence="7">
    <location>
        <begin position="214"/>
        <end position="236"/>
    </location>
</feature>
<dbReference type="SUPFAM" id="SSF161098">
    <property type="entry name" value="MetI-like"/>
    <property type="match status" value="1"/>
</dbReference>
<dbReference type="PROSITE" id="PS50928">
    <property type="entry name" value="ABC_TM1"/>
    <property type="match status" value="1"/>
</dbReference>
<evidence type="ECO:0000256" key="2">
    <source>
        <dbReference type="ARBA" id="ARBA00022448"/>
    </source>
</evidence>
<evidence type="ECO:0000259" key="8">
    <source>
        <dbReference type="PROSITE" id="PS50928"/>
    </source>
</evidence>
<keyword evidence="2 7" id="KW-0813">Transport</keyword>
<evidence type="ECO:0000256" key="6">
    <source>
        <dbReference type="ARBA" id="ARBA00023136"/>
    </source>
</evidence>
<dbReference type="GO" id="GO:0005886">
    <property type="term" value="C:plasma membrane"/>
    <property type="evidence" value="ECO:0007669"/>
    <property type="project" value="UniProtKB-SubCell"/>
</dbReference>
<keyword evidence="4 7" id="KW-0812">Transmembrane</keyword>
<dbReference type="PANTHER" id="PTHR43744:SF12">
    <property type="entry name" value="ABC TRANSPORTER PERMEASE PROTEIN MG189-RELATED"/>
    <property type="match status" value="1"/>
</dbReference>
<feature type="transmembrane region" description="Helical" evidence="7">
    <location>
        <begin position="276"/>
        <end position="298"/>
    </location>
</feature>
<sequence length="308" mass="33497">MVEPGLRLGRGFHPVPVHLRGDDGAAVGVAEAGGRPHVKLRVILLNVAVALIGLIVLFPLAWMVSVSFMSTGEAATFPPPLLPKVWTLSHYRELFVDQGMGRYMWNSLALATLATVLALGFTVPAGYAFAKLRFRGRDRIFQMLIGALVIPAQIGTLPLFLMLKSVGLVNTYAGALVPWLASIFGIFLVRQYALSIPEEMLEAARIDGASEGRIFRSVVLPTLTPILVTLALFVFLGSWNDFLWPLIILTDQSNYTLPVALAALSREHVQDAEMMMAGAVITVAPVLLLFLALQRYYIRGMLAGSVKG</sequence>
<accession>A0A975BZW6</accession>
<keyword evidence="6 7" id="KW-0472">Membrane</keyword>